<dbReference type="PANTHER" id="PTHR34387:SF2">
    <property type="entry name" value="SLR1258 PROTEIN"/>
    <property type="match status" value="1"/>
</dbReference>
<protein>
    <submittedName>
        <fullName evidence="1">SIMPL domain-containing protein</fullName>
    </submittedName>
</protein>
<organism evidence="1 2">
    <name type="scientific">Arcicella aquatica</name>
    <dbReference type="NCBI Taxonomy" id="217141"/>
    <lineage>
        <taxon>Bacteria</taxon>
        <taxon>Pseudomonadati</taxon>
        <taxon>Bacteroidota</taxon>
        <taxon>Cytophagia</taxon>
        <taxon>Cytophagales</taxon>
        <taxon>Flectobacillaceae</taxon>
        <taxon>Arcicella</taxon>
    </lineage>
</organism>
<gene>
    <name evidence="1" type="ORF">VB264_20345</name>
</gene>
<dbReference type="InterPro" id="IPR007497">
    <property type="entry name" value="SIMPL/DUF541"/>
</dbReference>
<evidence type="ECO:0000313" key="1">
    <source>
        <dbReference type="EMBL" id="MEA5260160.1"/>
    </source>
</evidence>
<reference evidence="1 2" key="1">
    <citation type="submission" date="2023-12" db="EMBL/GenBank/DDBJ databases">
        <title>Novel species of the genus Arcicella isolated from rivers.</title>
        <authorList>
            <person name="Lu H."/>
        </authorList>
    </citation>
    <scope>NUCLEOTIDE SEQUENCE [LARGE SCALE GENOMIC DNA]</scope>
    <source>
        <strain evidence="1 2">LMG 21963</strain>
    </source>
</reference>
<keyword evidence="2" id="KW-1185">Reference proteome</keyword>
<evidence type="ECO:0000313" key="2">
    <source>
        <dbReference type="Proteomes" id="UP001304671"/>
    </source>
</evidence>
<sequence length="235" mass="26644">MKNAILFLVLLFNHAIFSQQKENGDNRIVVLGQATLDLPADQITFTVLISVKDASDLEKINQNHKTKEKEILKLLKEFKIPQNKISYSLLEIRKDINYNKNEEKEFIVAEQRVSFTVDSIQQYTNIQTQLLKNGFTEFSSSFGSSKIVESEKILLEKALKSARNKAEIMAKFAKKGIVEIVKIADTEDTEPILSNESNHARFEVKGDIEVANPSLTQIAQKISISKTVKVVFKIK</sequence>
<dbReference type="Pfam" id="PF04402">
    <property type="entry name" value="SIMPL"/>
    <property type="match status" value="1"/>
</dbReference>
<dbReference type="Proteomes" id="UP001304671">
    <property type="component" value="Unassembled WGS sequence"/>
</dbReference>
<comment type="caution">
    <text evidence="1">The sequence shown here is derived from an EMBL/GenBank/DDBJ whole genome shotgun (WGS) entry which is preliminary data.</text>
</comment>
<dbReference type="InterPro" id="IPR052022">
    <property type="entry name" value="26kDa_periplasmic_antigen"/>
</dbReference>
<dbReference type="EMBL" id="JAYFUL010000046">
    <property type="protein sequence ID" value="MEA5260160.1"/>
    <property type="molecule type" value="Genomic_DNA"/>
</dbReference>
<dbReference type="PANTHER" id="PTHR34387">
    <property type="entry name" value="SLR1258 PROTEIN"/>
    <property type="match status" value="1"/>
</dbReference>
<dbReference type="Gene3D" id="3.30.70.2970">
    <property type="entry name" value="Protein of unknown function (DUF541), domain 2"/>
    <property type="match status" value="1"/>
</dbReference>
<dbReference type="Gene3D" id="3.30.110.170">
    <property type="entry name" value="Protein of unknown function (DUF541), domain 1"/>
    <property type="match status" value="1"/>
</dbReference>
<name>A0ABU5QSS8_9BACT</name>
<proteinExistence type="predicted"/>
<dbReference type="RefSeq" id="WP_323252413.1">
    <property type="nucleotide sequence ID" value="NZ_JAYFUL010000046.1"/>
</dbReference>
<accession>A0ABU5QSS8</accession>